<feature type="transmembrane region" description="Helical" evidence="1">
    <location>
        <begin position="186"/>
        <end position="205"/>
    </location>
</feature>
<dbReference type="GO" id="GO:0004190">
    <property type="term" value="F:aspartic-type endopeptidase activity"/>
    <property type="evidence" value="ECO:0007669"/>
    <property type="project" value="TreeGrafter"/>
</dbReference>
<evidence type="ECO:0000259" key="2">
    <source>
        <dbReference type="Pfam" id="PF06750"/>
    </source>
</evidence>
<dbReference type="PANTHER" id="PTHR30487:SF0">
    <property type="entry name" value="PREPILIN LEADER PEPTIDASE_N-METHYLTRANSFERASE-RELATED"/>
    <property type="match status" value="1"/>
</dbReference>
<proteinExistence type="predicted"/>
<accession>A0A379DDY7</accession>
<gene>
    <name evidence="3" type="ORF">NCTC11088_01987</name>
</gene>
<dbReference type="GO" id="GO:0006465">
    <property type="term" value="P:signal peptide processing"/>
    <property type="evidence" value="ECO:0007669"/>
    <property type="project" value="TreeGrafter"/>
</dbReference>
<protein>
    <submittedName>
        <fullName evidence="3">Bacterial Peptidase A24 N-terminal domain</fullName>
    </submittedName>
</protein>
<name>A0A379DDY7_9FIRM</name>
<evidence type="ECO:0000313" key="4">
    <source>
        <dbReference type="Proteomes" id="UP000254777"/>
    </source>
</evidence>
<dbReference type="Proteomes" id="UP000254777">
    <property type="component" value="Unassembled WGS sequence"/>
</dbReference>
<feature type="transmembrane region" description="Helical" evidence="1">
    <location>
        <begin position="124"/>
        <end position="157"/>
    </location>
</feature>
<evidence type="ECO:0000256" key="1">
    <source>
        <dbReference type="SAM" id="Phobius"/>
    </source>
</evidence>
<feature type="domain" description="Prepilin peptidase A24 N-terminal" evidence="2">
    <location>
        <begin position="7"/>
        <end position="89"/>
    </location>
</feature>
<keyword evidence="1" id="KW-1133">Transmembrane helix</keyword>
<dbReference type="EMBL" id="UGTH01000001">
    <property type="protein sequence ID" value="SUB76174.1"/>
    <property type="molecule type" value="Genomic_DNA"/>
</dbReference>
<dbReference type="GO" id="GO:0005886">
    <property type="term" value="C:plasma membrane"/>
    <property type="evidence" value="ECO:0007669"/>
    <property type="project" value="TreeGrafter"/>
</dbReference>
<organism evidence="3 4">
    <name type="scientific">Peptoniphilus indolicus</name>
    <dbReference type="NCBI Taxonomy" id="33030"/>
    <lineage>
        <taxon>Bacteria</taxon>
        <taxon>Bacillati</taxon>
        <taxon>Bacillota</taxon>
        <taxon>Tissierellia</taxon>
        <taxon>Tissierellales</taxon>
        <taxon>Peptoniphilaceae</taxon>
        <taxon>Peptoniphilus</taxon>
    </lineage>
</organism>
<dbReference type="InterPro" id="IPR010627">
    <property type="entry name" value="Prepilin_pept_A24_N"/>
</dbReference>
<dbReference type="InterPro" id="IPR050882">
    <property type="entry name" value="Prepilin_peptidase/N-MTase"/>
</dbReference>
<keyword evidence="1" id="KW-0812">Transmembrane</keyword>
<dbReference type="AlphaFoldDB" id="A0A379DDY7"/>
<dbReference type="RefSeq" id="WP_115312265.1">
    <property type="nucleotide sequence ID" value="NZ_UGTH01000001.1"/>
</dbReference>
<evidence type="ECO:0000313" key="3">
    <source>
        <dbReference type="EMBL" id="SUB76174.1"/>
    </source>
</evidence>
<dbReference type="PANTHER" id="PTHR30487">
    <property type="entry name" value="TYPE 4 PREPILIN-LIKE PROTEINS LEADER PEPTIDE-PROCESSING ENZYME"/>
    <property type="match status" value="1"/>
</dbReference>
<sequence>MIVIIFILGAIAGSALACFNYRRNDIKSFIFGKSECESCHTKIKPFENIPIASFILLKGKCSNCNEKIDFINFLYEIITPICFILAYIKYGLSYNFIILLSQILLLLSISFTDFKMKEVYSVDLCILFGISLLNLFEGEAIVSILVSCVIGGIFYIFTRFSVMGEADVILGFISGFYAKTYMDGFLIFRNSFILAAIYALILIFIYKKDRKFEFAFCPFISMAIFTVIL</sequence>
<reference evidence="3 4" key="1">
    <citation type="submission" date="2018-06" db="EMBL/GenBank/DDBJ databases">
        <authorList>
            <consortium name="Pathogen Informatics"/>
            <person name="Doyle S."/>
        </authorList>
    </citation>
    <scope>NUCLEOTIDE SEQUENCE [LARGE SCALE GENOMIC DNA]</scope>
    <source>
        <strain evidence="3 4">NCTC11088</strain>
    </source>
</reference>
<dbReference type="Pfam" id="PF06750">
    <property type="entry name" value="A24_N_bact"/>
    <property type="match status" value="1"/>
</dbReference>
<keyword evidence="1" id="KW-0472">Membrane</keyword>